<evidence type="ECO:0000313" key="2">
    <source>
        <dbReference type="EMBL" id="GBG93670.1"/>
    </source>
</evidence>
<feature type="transmembrane region" description="Helical" evidence="1">
    <location>
        <begin position="89"/>
        <end position="110"/>
    </location>
</feature>
<feature type="transmembrane region" description="Helical" evidence="1">
    <location>
        <begin position="145"/>
        <end position="169"/>
    </location>
</feature>
<gene>
    <name evidence="2" type="ORF">LFYK43_01290</name>
</gene>
<dbReference type="AlphaFoldDB" id="A0A401IQ79"/>
<feature type="transmembrane region" description="Helical" evidence="1">
    <location>
        <begin position="51"/>
        <end position="69"/>
    </location>
</feature>
<sequence>MKLEKVFKYQLRQGLKSLGWTMVWAVALVIVLPFIFVILSGGRQFTVEDFLPFQLLDIVLFVFLMIYSAQTYDGFQLMIQNGIGRKTFFYSRLLTIVTLALGGHILSIIYKLLTRPINVNAEGRILDVFGELYDHFFSNGLLNQLLPFVLLILFTLCFAASFMFAGSFLSLFEKKIQMLIIIGIPVCLILTVIFFGNNQAFISSFSWGGKVIRWIVGENGSSVGHFNPWNPLLSGLIYSGILFGGSYYFNLKLKTPK</sequence>
<dbReference type="Proteomes" id="UP000286848">
    <property type="component" value="Unassembled WGS sequence"/>
</dbReference>
<keyword evidence="1" id="KW-0472">Membrane</keyword>
<feature type="transmembrane region" description="Helical" evidence="1">
    <location>
        <begin position="176"/>
        <end position="196"/>
    </location>
</feature>
<feature type="transmembrane region" description="Helical" evidence="1">
    <location>
        <begin position="21"/>
        <end position="39"/>
    </location>
</feature>
<dbReference type="RefSeq" id="WP_124974390.1">
    <property type="nucleotide sequence ID" value="NZ_BFFP01000001.1"/>
</dbReference>
<accession>A0A401IQ79</accession>
<comment type="caution">
    <text evidence="2">The sequence shown here is derived from an EMBL/GenBank/DDBJ whole genome shotgun (WGS) entry which is preliminary data.</text>
</comment>
<protein>
    <submittedName>
        <fullName evidence="2">ABC transporter permease protein</fullName>
    </submittedName>
</protein>
<keyword evidence="3" id="KW-1185">Reference proteome</keyword>
<reference evidence="2 3" key="1">
    <citation type="journal article" date="2019" name="Int. J. Syst. Evol. Microbiol.">
        <title>Lactobacillus salitolerans sp. nov., a novel lactic acid bacterium isolated from spent mushroom substrates.</title>
        <authorList>
            <person name="Tohno M."/>
            <person name="Tanizawa Y."/>
            <person name="Kojima Y."/>
            <person name="Sakamoto M."/>
            <person name="Nakamura Y."/>
            <person name="Ohkuma M."/>
            <person name="Kobayashi H."/>
        </authorList>
    </citation>
    <scope>NUCLEOTIDE SEQUENCE [LARGE SCALE GENOMIC DNA]</scope>
    <source>
        <strain evidence="2 3">YK43</strain>
    </source>
</reference>
<dbReference type="EMBL" id="BFFP01000001">
    <property type="protein sequence ID" value="GBG93670.1"/>
    <property type="molecule type" value="Genomic_DNA"/>
</dbReference>
<evidence type="ECO:0000313" key="3">
    <source>
        <dbReference type="Proteomes" id="UP000286848"/>
    </source>
</evidence>
<name>A0A401IQ79_9LACO</name>
<keyword evidence="1" id="KW-1133">Transmembrane helix</keyword>
<organism evidence="2 3">
    <name type="scientific">Ligilactobacillus salitolerans</name>
    <dbReference type="NCBI Taxonomy" id="1808352"/>
    <lineage>
        <taxon>Bacteria</taxon>
        <taxon>Bacillati</taxon>
        <taxon>Bacillota</taxon>
        <taxon>Bacilli</taxon>
        <taxon>Lactobacillales</taxon>
        <taxon>Lactobacillaceae</taxon>
        <taxon>Ligilactobacillus</taxon>
    </lineage>
</organism>
<dbReference type="OrthoDB" id="2249484at2"/>
<keyword evidence="1" id="KW-0812">Transmembrane</keyword>
<proteinExistence type="predicted"/>
<evidence type="ECO:0000256" key="1">
    <source>
        <dbReference type="SAM" id="Phobius"/>
    </source>
</evidence>
<feature type="transmembrane region" description="Helical" evidence="1">
    <location>
        <begin position="232"/>
        <end position="251"/>
    </location>
</feature>